<dbReference type="InterPro" id="IPR049326">
    <property type="entry name" value="Rhodopsin_dom_fungi"/>
</dbReference>
<keyword evidence="4 7" id="KW-0472">Membrane</keyword>
<dbReference type="Proteomes" id="UP000824998">
    <property type="component" value="Unassembled WGS sequence"/>
</dbReference>
<evidence type="ECO:0000256" key="5">
    <source>
        <dbReference type="ARBA" id="ARBA00038359"/>
    </source>
</evidence>
<evidence type="ECO:0000259" key="8">
    <source>
        <dbReference type="Pfam" id="PF20684"/>
    </source>
</evidence>
<dbReference type="GO" id="GO:0016020">
    <property type="term" value="C:membrane"/>
    <property type="evidence" value="ECO:0007669"/>
    <property type="project" value="UniProtKB-SubCell"/>
</dbReference>
<sequence length="365" mass="40195">MSSPLPVVDAAYLALDEGSKVVTINTTFTALATLTVILRFAARKIKKTGLAADDYLIFAALAFVWVLYGLSIACQLKGVGKHIEAVSKENVALILEMLYVTQIFYILAPAAIKLSLLFLYKRIFVTKRFTMVCNVLLGVVAVWVTIMTFMGIFNCTPVDAFWTGKGKCVNFKQFALGYAAVNIGTDLIIWVLPVPMVWKLQLPIGQKISLTLIFILGLFDCAAAITRLVTSMLVLGNRDVTWDYVPGFIWSIIEPSVGIMCACLPTIRVILLLIIPESWRSVFSLRSRTASGTKLQKTFESDWPRTAAYNEIHGAGKGTTVGSETASTNTDRPVELNKMDRKDGGITVSHTYTVEEEAEMLKRAA</sequence>
<accession>A0A9P7YM62</accession>
<protein>
    <recommendedName>
        <fullName evidence="8">Rhodopsin domain-containing protein</fullName>
    </recommendedName>
</protein>
<keyword evidence="10" id="KW-1185">Reference proteome</keyword>
<name>A0A9P7YM62_9HELO</name>
<evidence type="ECO:0000256" key="6">
    <source>
        <dbReference type="SAM" id="MobiDB-lite"/>
    </source>
</evidence>
<feature type="compositionally biased region" description="Polar residues" evidence="6">
    <location>
        <begin position="320"/>
        <end position="331"/>
    </location>
</feature>
<feature type="transmembrane region" description="Helical" evidence="7">
    <location>
        <begin position="22"/>
        <end position="42"/>
    </location>
</feature>
<evidence type="ECO:0000256" key="2">
    <source>
        <dbReference type="ARBA" id="ARBA00022692"/>
    </source>
</evidence>
<proteinExistence type="inferred from homology"/>
<feature type="region of interest" description="Disordered" evidence="6">
    <location>
        <begin position="314"/>
        <end position="337"/>
    </location>
</feature>
<comment type="similarity">
    <text evidence="5">Belongs to the SAT4 family.</text>
</comment>
<dbReference type="AlphaFoldDB" id="A0A9P7YM62"/>
<organism evidence="9 10">
    <name type="scientific">Amylocarpus encephaloides</name>
    <dbReference type="NCBI Taxonomy" id="45428"/>
    <lineage>
        <taxon>Eukaryota</taxon>
        <taxon>Fungi</taxon>
        <taxon>Dikarya</taxon>
        <taxon>Ascomycota</taxon>
        <taxon>Pezizomycotina</taxon>
        <taxon>Leotiomycetes</taxon>
        <taxon>Helotiales</taxon>
        <taxon>Helotiales incertae sedis</taxon>
        <taxon>Amylocarpus</taxon>
    </lineage>
</organism>
<evidence type="ECO:0000256" key="4">
    <source>
        <dbReference type="ARBA" id="ARBA00023136"/>
    </source>
</evidence>
<evidence type="ECO:0000313" key="9">
    <source>
        <dbReference type="EMBL" id="KAG9235563.1"/>
    </source>
</evidence>
<feature type="transmembrane region" description="Helical" evidence="7">
    <location>
        <begin position="248"/>
        <end position="275"/>
    </location>
</feature>
<dbReference type="InterPro" id="IPR052337">
    <property type="entry name" value="SAT4-like"/>
</dbReference>
<comment type="subcellular location">
    <subcellularLocation>
        <location evidence="1">Membrane</location>
        <topology evidence="1">Multi-pass membrane protein</topology>
    </subcellularLocation>
</comment>
<feature type="transmembrane region" description="Helical" evidence="7">
    <location>
        <begin position="210"/>
        <end position="236"/>
    </location>
</feature>
<evidence type="ECO:0000313" key="10">
    <source>
        <dbReference type="Proteomes" id="UP000824998"/>
    </source>
</evidence>
<comment type="caution">
    <text evidence="9">The sequence shown here is derived from an EMBL/GenBank/DDBJ whole genome shotgun (WGS) entry which is preliminary data.</text>
</comment>
<keyword evidence="3 7" id="KW-1133">Transmembrane helix</keyword>
<dbReference type="Pfam" id="PF20684">
    <property type="entry name" value="Fung_rhodopsin"/>
    <property type="match status" value="1"/>
</dbReference>
<feature type="transmembrane region" description="Helical" evidence="7">
    <location>
        <begin position="173"/>
        <end position="198"/>
    </location>
</feature>
<dbReference type="EMBL" id="MU251429">
    <property type="protein sequence ID" value="KAG9235563.1"/>
    <property type="molecule type" value="Genomic_DNA"/>
</dbReference>
<feature type="transmembrane region" description="Helical" evidence="7">
    <location>
        <begin position="54"/>
        <end position="78"/>
    </location>
</feature>
<gene>
    <name evidence="9" type="ORF">BJ875DRAFT_458794</name>
</gene>
<feature type="transmembrane region" description="Helical" evidence="7">
    <location>
        <begin position="98"/>
        <end position="120"/>
    </location>
</feature>
<dbReference type="PANTHER" id="PTHR33048:SF47">
    <property type="entry name" value="INTEGRAL MEMBRANE PROTEIN-RELATED"/>
    <property type="match status" value="1"/>
</dbReference>
<evidence type="ECO:0000256" key="1">
    <source>
        <dbReference type="ARBA" id="ARBA00004141"/>
    </source>
</evidence>
<reference evidence="9" key="1">
    <citation type="journal article" date="2021" name="IMA Fungus">
        <title>Genomic characterization of three marine fungi, including Emericellopsis atlantica sp. nov. with signatures of a generalist lifestyle and marine biomass degradation.</title>
        <authorList>
            <person name="Hagestad O.C."/>
            <person name="Hou L."/>
            <person name="Andersen J.H."/>
            <person name="Hansen E.H."/>
            <person name="Altermark B."/>
            <person name="Li C."/>
            <person name="Kuhnert E."/>
            <person name="Cox R.J."/>
            <person name="Crous P.W."/>
            <person name="Spatafora J.W."/>
            <person name="Lail K."/>
            <person name="Amirebrahimi M."/>
            <person name="Lipzen A."/>
            <person name="Pangilinan J."/>
            <person name="Andreopoulos W."/>
            <person name="Hayes R.D."/>
            <person name="Ng V."/>
            <person name="Grigoriev I.V."/>
            <person name="Jackson S.A."/>
            <person name="Sutton T.D.S."/>
            <person name="Dobson A.D.W."/>
            <person name="Rama T."/>
        </authorList>
    </citation>
    <scope>NUCLEOTIDE SEQUENCE</scope>
    <source>
        <strain evidence="9">TRa018bII</strain>
    </source>
</reference>
<feature type="transmembrane region" description="Helical" evidence="7">
    <location>
        <begin position="132"/>
        <end position="153"/>
    </location>
</feature>
<dbReference type="OrthoDB" id="5391602at2759"/>
<evidence type="ECO:0000256" key="7">
    <source>
        <dbReference type="SAM" id="Phobius"/>
    </source>
</evidence>
<feature type="domain" description="Rhodopsin" evidence="8">
    <location>
        <begin position="38"/>
        <end position="271"/>
    </location>
</feature>
<evidence type="ECO:0000256" key="3">
    <source>
        <dbReference type="ARBA" id="ARBA00022989"/>
    </source>
</evidence>
<keyword evidence="2 7" id="KW-0812">Transmembrane</keyword>
<dbReference type="PANTHER" id="PTHR33048">
    <property type="entry name" value="PTH11-LIKE INTEGRAL MEMBRANE PROTEIN (AFU_ORTHOLOGUE AFUA_5G11245)"/>
    <property type="match status" value="1"/>
</dbReference>